<keyword evidence="7" id="KW-1185">Reference proteome</keyword>
<evidence type="ECO:0000256" key="2">
    <source>
        <dbReference type="ARBA" id="ARBA00023136"/>
    </source>
</evidence>
<keyword evidence="2" id="KW-0472">Membrane</keyword>
<dbReference type="InterPro" id="IPR005629">
    <property type="entry name" value="Skn1/Kre6/Sbg1"/>
</dbReference>
<dbReference type="HOGENOM" id="CLU_2979425_0_0_1"/>
<accession>A0A0C9XF71</accession>
<dbReference type="Proteomes" id="UP000054477">
    <property type="component" value="Unassembled WGS sequence"/>
</dbReference>
<comment type="subcellular location">
    <subcellularLocation>
        <location evidence="1">Membrane</location>
    </subcellularLocation>
</comment>
<evidence type="ECO:0000256" key="4">
    <source>
        <dbReference type="ARBA" id="ARBA00023316"/>
    </source>
</evidence>
<evidence type="ECO:0000256" key="1">
    <source>
        <dbReference type="ARBA" id="ARBA00004370"/>
    </source>
</evidence>
<evidence type="ECO:0000313" key="5">
    <source>
        <dbReference type="EMBL" id="KIJ96331.1"/>
    </source>
</evidence>
<gene>
    <name evidence="5" type="ORF">K443DRAFT_107441</name>
    <name evidence="6" type="ORF">K443DRAFT_539056</name>
</gene>
<organism evidence="5 7">
    <name type="scientific">Laccaria amethystina LaAM-08-1</name>
    <dbReference type="NCBI Taxonomy" id="1095629"/>
    <lineage>
        <taxon>Eukaryota</taxon>
        <taxon>Fungi</taxon>
        <taxon>Dikarya</taxon>
        <taxon>Basidiomycota</taxon>
        <taxon>Agaricomycotina</taxon>
        <taxon>Agaricomycetes</taxon>
        <taxon>Agaricomycetidae</taxon>
        <taxon>Agaricales</taxon>
        <taxon>Agaricineae</taxon>
        <taxon>Hydnangiaceae</taxon>
        <taxon>Laccaria</taxon>
    </lineage>
</organism>
<protein>
    <submittedName>
        <fullName evidence="5">Uncharacterized protein</fullName>
    </submittedName>
</protein>
<dbReference type="OrthoDB" id="412647at2759"/>
<proteinExistence type="predicted"/>
<dbReference type="EMBL" id="KN838725">
    <property type="protein sequence ID" value="KIJ96331.1"/>
    <property type="molecule type" value="Genomic_DNA"/>
</dbReference>
<keyword evidence="4" id="KW-0961">Cell wall biogenesis/degradation</keyword>
<evidence type="ECO:0000313" key="6">
    <source>
        <dbReference type="EMBL" id="KIK02205.1"/>
    </source>
</evidence>
<reference evidence="5 7" key="1">
    <citation type="submission" date="2014-04" db="EMBL/GenBank/DDBJ databases">
        <authorList>
            <consortium name="DOE Joint Genome Institute"/>
            <person name="Kuo A."/>
            <person name="Kohler A."/>
            <person name="Nagy L.G."/>
            <person name="Floudas D."/>
            <person name="Copeland A."/>
            <person name="Barry K.W."/>
            <person name="Cichocki N."/>
            <person name="Veneault-Fourrey C."/>
            <person name="LaButti K."/>
            <person name="Lindquist E.A."/>
            <person name="Lipzen A."/>
            <person name="Lundell T."/>
            <person name="Morin E."/>
            <person name="Murat C."/>
            <person name="Sun H."/>
            <person name="Tunlid A."/>
            <person name="Henrissat B."/>
            <person name="Grigoriev I.V."/>
            <person name="Hibbett D.S."/>
            <person name="Martin F."/>
            <person name="Nordberg H.P."/>
            <person name="Cantor M.N."/>
            <person name="Hua S.X."/>
        </authorList>
    </citation>
    <scope>NUCLEOTIDE SEQUENCE [LARGE SCALE GENOMIC DNA]</scope>
    <source>
        <strain evidence="5 7">LaAM-08-1</strain>
    </source>
</reference>
<dbReference type="GO" id="GO:0016020">
    <property type="term" value="C:membrane"/>
    <property type="evidence" value="ECO:0007669"/>
    <property type="project" value="UniProtKB-SubCell"/>
</dbReference>
<dbReference type="AlphaFoldDB" id="A0A0C9XF71"/>
<keyword evidence="3" id="KW-0325">Glycoprotein</keyword>
<evidence type="ECO:0000313" key="7">
    <source>
        <dbReference type="Proteomes" id="UP000054477"/>
    </source>
</evidence>
<name>A0A0C9XF71_9AGAR</name>
<evidence type="ECO:0000256" key="3">
    <source>
        <dbReference type="ARBA" id="ARBA00023180"/>
    </source>
</evidence>
<reference evidence="7" key="2">
    <citation type="submission" date="2015-01" db="EMBL/GenBank/DDBJ databases">
        <title>Evolutionary Origins and Diversification of the Mycorrhizal Mutualists.</title>
        <authorList>
            <consortium name="DOE Joint Genome Institute"/>
            <consortium name="Mycorrhizal Genomics Consortium"/>
            <person name="Kohler A."/>
            <person name="Kuo A."/>
            <person name="Nagy L.G."/>
            <person name="Floudas D."/>
            <person name="Copeland A."/>
            <person name="Barry K.W."/>
            <person name="Cichocki N."/>
            <person name="Veneault-Fourrey C."/>
            <person name="LaButti K."/>
            <person name="Lindquist E.A."/>
            <person name="Lipzen A."/>
            <person name="Lundell T."/>
            <person name="Morin E."/>
            <person name="Murat C."/>
            <person name="Riley R."/>
            <person name="Ohm R."/>
            <person name="Sun H."/>
            <person name="Tunlid A."/>
            <person name="Henrissat B."/>
            <person name="Grigoriev I.V."/>
            <person name="Hibbett D.S."/>
            <person name="Martin F."/>
        </authorList>
    </citation>
    <scope>NUCLEOTIDE SEQUENCE [LARGE SCALE GENOMIC DNA]</scope>
    <source>
        <strain evidence="7">LaAM-08-1</strain>
    </source>
</reference>
<dbReference type="Pfam" id="PF03935">
    <property type="entry name" value="SKN1_KRE6_Sbg1"/>
    <property type="match status" value="1"/>
</dbReference>
<sequence>MDVSTLMLPAEFKIDYVRVYQTKGITLNVGCNPKNYRMANCHLDVYQSKLLIVSSASL</sequence>
<reference evidence="5" key="3">
    <citation type="submission" date="2015-02" db="EMBL/GenBank/DDBJ databases">
        <title>Evolutionary Origins and Diversification of the Mycorrhizal Mutualists.</title>
        <authorList>
            <consortium name="DOE Joint Genome Institute"/>
            <consortium name="Mycorrhizal Genomics Consortium"/>
            <person name="Kohler A."/>
            <person name="Kuo A."/>
            <person name="Nagy L.G."/>
            <person name="Floudas D."/>
            <person name="Copeland A."/>
            <person name="Barry K.W."/>
            <person name="Cichocki N."/>
            <person name="Veneault-Fourrey C."/>
            <person name="LaButti K."/>
            <person name="Lindquist E.A."/>
            <person name="Lipzen A."/>
            <person name="Lundell T."/>
            <person name="Morin E."/>
            <person name="Murat C."/>
            <person name="Riley R."/>
            <person name="Ohm R."/>
            <person name="Sun H."/>
            <person name="Tunlid A."/>
            <person name="Henrissat B."/>
            <person name="Grigoriev I.V."/>
            <person name="Hibbett D.S."/>
            <person name="Martin F."/>
        </authorList>
    </citation>
    <scope>NUCLEOTIDE SEQUENCE</scope>
    <source>
        <strain evidence="5 7">LaAM-08-1</strain>
    </source>
</reference>
<dbReference type="EMBL" id="KN838596">
    <property type="protein sequence ID" value="KIK02205.1"/>
    <property type="molecule type" value="Genomic_DNA"/>
</dbReference>